<dbReference type="SUPFAM" id="SSF102114">
    <property type="entry name" value="Radical SAM enzymes"/>
    <property type="match status" value="1"/>
</dbReference>
<dbReference type="InterPro" id="IPR013785">
    <property type="entry name" value="Aldolase_TIM"/>
</dbReference>
<dbReference type="GO" id="GO:0051539">
    <property type="term" value="F:4 iron, 4 sulfur cluster binding"/>
    <property type="evidence" value="ECO:0007669"/>
    <property type="project" value="UniProtKB-KW"/>
</dbReference>
<keyword evidence="4" id="KW-0479">Metal-binding</keyword>
<evidence type="ECO:0000256" key="4">
    <source>
        <dbReference type="ARBA" id="ARBA00022723"/>
    </source>
</evidence>
<dbReference type="SFLD" id="SFLDS00029">
    <property type="entry name" value="Radical_SAM"/>
    <property type="match status" value="1"/>
</dbReference>
<feature type="domain" description="Radical SAM core" evidence="7">
    <location>
        <begin position="13"/>
        <end position="217"/>
    </location>
</feature>
<dbReference type="InterPro" id="IPR012840">
    <property type="entry name" value="NrdG2"/>
</dbReference>
<proteinExistence type="predicted"/>
<dbReference type="RefSeq" id="WP_047754465.1">
    <property type="nucleotide sequence ID" value="NZ_CAJUHA010000008.1"/>
</dbReference>
<keyword evidence="3" id="KW-0949">S-adenosyl-L-methionine</keyword>
<evidence type="ECO:0000313" key="9">
    <source>
        <dbReference type="Proteomes" id="UP000035159"/>
    </source>
</evidence>
<dbReference type="InterPro" id="IPR058240">
    <property type="entry name" value="rSAM_sf"/>
</dbReference>
<protein>
    <submittedName>
        <fullName evidence="8">Ribonucleoside-triphosphate reductase</fullName>
    </submittedName>
</protein>
<dbReference type="PATRIC" id="fig|1330330.3.peg.1064"/>
<dbReference type="SFLD" id="SFLDG01094">
    <property type="entry name" value="Uncharacterised_Radical_SAM_Su"/>
    <property type="match status" value="1"/>
</dbReference>
<dbReference type="PANTHER" id="PTHR30352">
    <property type="entry name" value="PYRUVATE FORMATE-LYASE-ACTIVATING ENZYME"/>
    <property type="match status" value="1"/>
</dbReference>
<evidence type="ECO:0000256" key="5">
    <source>
        <dbReference type="ARBA" id="ARBA00023004"/>
    </source>
</evidence>
<evidence type="ECO:0000259" key="7">
    <source>
        <dbReference type="PROSITE" id="PS51918"/>
    </source>
</evidence>
<dbReference type="PANTHER" id="PTHR30352:SF5">
    <property type="entry name" value="PYRUVATE FORMATE-LYASE 1-ACTIVATING ENZYME"/>
    <property type="match status" value="1"/>
</dbReference>
<reference evidence="8 9" key="1">
    <citation type="submission" date="2015-04" db="EMBL/GenBank/DDBJ databases">
        <title>Complete Genome Sequence of Kosmotoga pacifica SLHLJ1.</title>
        <authorList>
            <person name="Jiang L.J."/>
            <person name="Shao Z.Z."/>
            <person name="Jebbar M."/>
        </authorList>
    </citation>
    <scope>NUCLEOTIDE SEQUENCE [LARGE SCALE GENOMIC DNA]</scope>
    <source>
        <strain evidence="8 9">SLHLJ1</strain>
    </source>
</reference>
<evidence type="ECO:0000256" key="6">
    <source>
        <dbReference type="ARBA" id="ARBA00023014"/>
    </source>
</evidence>
<dbReference type="Pfam" id="PF04055">
    <property type="entry name" value="Radical_SAM"/>
    <property type="match status" value="1"/>
</dbReference>
<accession>A0A0G2ZB67</accession>
<dbReference type="Gene3D" id="3.20.20.70">
    <property type="entry name" value="Aldolase class I"/>
    <property type="match status" value="1"/>
</dbReference>
<sequence length="217" mass="25491">MNFVGWREVSMVDYPGKIALTLFTSGCNFNCPYCHNAELKKKVEHTLKEETVLEFIDNRRRVYDAIVVTGGEPSLYGNELIAFLVKLREYFPEKYLKVDTNGSNPEFIDRLYGLVEFVALDVKALDYSAFSSTSFYTILESLEAVRHFWDHEIRLTMYPPFIKEEDFPKYVKLLRGFKRIAVQQYKPIDSVQPYDHKILERLVQMLKPYVKQAYVKL</sequence>
<evidence type="ECO:0000256" key="1">
    <source>
        <dbReference type="ARBA" id="ARBA00001966"/>
    </source>
</evidence>
<organism evidence="8 9">
    <name type="scientific">Kosmotoga pacifica</name>
    <dbReference type="NCBI Taxonomy" id="1330330"/>
    <lineage>
        <taxon>Bacteria</taxon>
        <taxon>Thermotogati</taxon>
        <taxon>Thermotogota</taxon>
        <taxon>Thermotogae</taxon>
        <taxon>Kosmotogales</taxon>
        <taxon>Kosmotogaceae</taxon>
        <taxon>Kosmotoga</taxon>
    </lineage>
</organism>
<keyword evidence="5" id="KW-0408">Iron</keyword>
<dbReference type="InterPro" id="IPR007197">
    <property type="entry name" value="rSAM"/>
</dbReference>
<evidence type="ECO:0000256" key="2">
    <source>
        <dbReference type="ARBA" id="ARBA00022485"/>
    </source>
</evidence>
<dbReference type="KEGG" id="kpf:IX53_05305"/>
<dbReference type="PROSITE" id="PS51918">
    <property type="entry name" value="RADICAL_SAM"/>
    <property type="match status" value="1"/>
</dbReference>
<gene>
    <name evidence="8" type="ORF">IX53_05305</name>
</gene>
<dbReference type="InterPro" id="IPR034457">
    <property type="entry name" value="Organic_radical-activating"/>
</dbReference>
<evidence type="ECO:0000313" key="8">
    <source>
        <dbReference type="EMBL" id="AKI97331.1"/>
    </source>
</evidence>
<keyword evidence="6" id="KW-0411">Iron-sulfur</keyword>
<dbReference type="GO" id="GO:0046872">
    <property type="term" value="F:metal ion binding"/>
    <property type="evidence" value="ECO:0007669"/>
    <property type="project" value="UniProtKB-KW"/>
</dbReference>
<keyword evidence="2" id="KW-0004">4Fe-4S</keyword>
<dbReference type="EMBL" id="CP011232">
    <property type="protein sequence ID" value="AKI97331.1"/>
    <property type="molecule type" value="Genomic_DNA"/>
</dbReference>
<dbReference type="OrthoDB" id="9782387at2"/>
<dbReference type="CDD" id="cd01335">
    <property type="entry name" value="Radical_SAM"/>
    <property type="match status" value="1"/>
</dbReference>
<dbReference type="STRING" id="1330330.IX53_05305"/>
<name>A0A0G2ZB67_9BACT</name>
<evidence type="ECO:0000256" key="3">
    <source>
        <dbReference type="ARBA" id="ARBA00022691"/>
    </source>
</evidence>
<comment type="cofactor">
    <cofactor evidence="1">
        <name>[4Fe-4S] cluster</name>
        <dbReference type="ChEBI" id="CHEBI:49883"/>
    </cofactor>
</comment>
<dbReference type="GO" id="GO:0003824">
    <property type="term" value="F:catalytic activity"/>
    <property type="evidence" value="ECO:0007669"/>
    <property type="project" value="InterPro"/>
</dbReference>
<dbReference type="Proteomes" id="UP000035159">
    <property type="component" value="Chromosome"/>
</dbReference>
<dbReference type="AlphaFoldDB" id="A0A0G2ZB67"/>
<dbReference type="NCBIfam" id="TIGR02495">
    <property type="entry name" value="NrdG2"/>
    <property type="match status" value="1"/>
</dbReference>
<keyword evidence="9" id="KW-1185">Reference proteome</keyword>